<reference evidence="2 3" key="1">
    <citation type="submission" date="2014-06" db="EMBL/GenBank/DDBJ databases">
        <title>The Genome of the Aflatoxigenic Filamentous Fungus Aspergillus nomius.</title>
        <authorList>
            <person name="Moore M.G."/>
            <person name="Shannon B.M."/>
            <person name="Brian M.M."/>
        </authorList>
    </citation>
    <scope>NUCLEOTIDE SEQUENCE [LARGE SCALE GENOMIC DNA]</scope>
    <source>
        <strain evidence="2 3">NRRL 13137</strain>
    </source>
</reference>
<dbReference type="SUPFAM" id="SSF48371">
    <property type="entry name" value="ARM repeat"/>
    <property type="match status" value="1"/>
</dbReference>
<sequence length="1674" mass="189803">MDVNIAFQPKTLLRHEFPALASHFHSLIQDQSSVEQVHELNRRLLELTYEEALPPAVYGVWLPIALRVVPDVLQAAIKDPVSHGVREAGIRALARAFHSKEWKAQGWDALGGAGGIRDLLTEISVREIVLVFKSIATCRHVAEPEILSTCVGDLIRLLQRESPSRLSPSLLRPLYPLCSSTFLKDLLSGLPEGPSLVSVVQKLGRLHADLVRQVAVGHISVPLEAQVRVLKDRVHDLIDSPKPYTPLLARDLPSDMPPGLVFCLDLYHVMSENFLLAIRVGGAREKYIKKALRLACRKNLPSKYITIFLQHMAPLWLRLMRTLLDDSLPEPLFQEVVGCWSIARCGTTGTATESTVKRFTRSNNRSRPTRDDEMALESILKRLINSTADLRENLKDDRPLLEAKLLEQIAPSERLAFIRLVCQHSEQLRFDIDMSPPSEREKKLVPIWHFETLRVLPDTDGQCLFGRMLVIHGCEEFIPTPPEVQTLSWTDQCLLKIGWEARAAHTDDLPFSHKVIREMQEEARRGRDHEHRLKWAAAAVDAAVTTSSADIFTSVVQWTQRFLRDPLVFPDLMRDKILGSEVASFISCVDISPACRPTSISKLSDIVERANKSLDHVLELVLLASQEPGAKKMSINRLLNFISKIVESRIRGLKQYQSLGSQSEVANVLLNPLIPLFLAYECIVQPDEEPITNKNRLKGLLANLECPAQPAETAVMFIDNLAERRDRLWQETRTKTDTAISRLGRGWPKGLPIQYLVPGTRWAHYALQYTTAAPYLRSRLENVMKAPFHDTLTPKPELDVMPSDEWVDSLRYAIESYVGIGEEKNKTSLVSLFQYYKSELENFAAGNQQHFEQLQMFRQWLRGLAETMEAPEAAAIIDQDQYTRTPNTSFLDQDPRSHGMFVWDPRYECCEEEADEEPTDIPVTLLYCRMYEEIPTSETVPFPQDEAVVDPLSIWALDRTSPTKLDKPFLECQEAVILSSILFLHTNEDRRPLVSSAFPNGASMRYPRVSLDDRFVMYAKEDSTTARQRATQALRKVIKAVPARLLRDMVISLLDTADDLSPKSTSYGTVLAGVTDIIVLLGLSDRPELAVDVVNRVIQSLPDASSYHRHMRLIGLGRRLQPGRAKDFIEQFAKFVTEGLEQNKKQYNQSTSDNSETADQPKHFVKITTVKMLGEILAEAAFLPTTMNVSVLQNLFNESHHIDVRARVVSAALCLFDKAFDTKVIFSAIAGFASQVVGPREAEPTSEAEWIDAENGGKLPIVSLTDERPALDLFVKTAYHRLPKEYMAEYVQKVLLPLVDESARQHNRWMKVFLSRTVADMSVLKTVDFGPFHIQIIDEILGKWQEYLPASFLRRRRDYALSCIHQLELERVTQAIAKRDPGYRQTNAGKHCSQYIDSCRTWQPLGHLKNLLGEPVKSRVPDGITIESLATEYVERAAIIARHPIKFASEQGKFVVSTDVIMDALESLLVKSRGYWETEYESQHQLLYQKLLEEIAADVESLRTEEWRNSMDRQPVVLPSWLELQVTILPSPKVNPLVEEPHKEFVRRVLLLVERCAEEPAFLAEFKLLEEAMETAQHAEILSCALLLGNGPVSEHTSLYGTLRIQLAQNLVSRLDPAELELNDEVKAMLRKWKTSPSEYVRGVGWRFDNTVPWVYVIIIIYYLSIVLSRQIDG</sequence>
<evidence type="ECO:0000313" key="3">
    <source>
        <dbReference type="Proteomes" id="UP000037505"/>
    </source>
</evidence>
<keyword evidence="1" id="KW-1133">Transmembrane helix</keyword>
<feature type="transmembrane region" description="Helical" evidence="1">
    <location>
        <begin position="1651"/>
        <end position="1669"/>
    </location>
</feature>
<evidence type="ECO:0000313" key="2">
    <source>
        <dbReference type="EMBL" id="KNG91329.1"/>
    </source>
</evidence>
<keyword evidence="3" id="KW-1185">Reference proteome</keyword>
<dbReference type="EMBL" id="JNOM01000003">
    <property type="protein sequence ID" value="KNG91329.1"/>
    <property type="molecule type" value="Genomic_DNA"/>
</dbReference>
<gene>
    <name evidence="2" type="ORF">ANOM_000450</name>
</gene>
<keyword evidence="1" id="KW-0812">Transmembrane</keyword>
<dbReference type="GeneID" id="26802254"/>
<evidence type="ECO:0000256" key="1">
    <source>
        <dbReference type="SAM" id="Phobius"/>
    </source>
</evidence>
<dbReference type="STRING" id="1509407.A0A0L1JHT2"/>
<dbReference type="RefSeq" id="XP_015412252.1">
    <property type="nucleotide sequence ID" value="XM_015545708.1"/>
</dbReference>
<proteinExistence type="predicted"/>
<dbReference type="InterPro" id="IPR016024">
    <property type="entry name" value="ARM-type_fold"/>
</dbReference>
<comment type="caution">
    <text evidence="2">The sequence shown here is derived from an EMBL/GenBank/DDBJ whole genome shotgun (WGS) entry which is preliminary data.</text>
</comment>
<dbReference type="OrthoDB" id="2549237at2759"/>
<keyword evidence="1" id="KW-0472">Membrane</keyword>
<name>A0A0L1JHT2_ASPN3</name>
<organism evidence="2 3">
    <name type="scientific">Aspergillus nomiae NRRL (strain ATCC 15546 / NRRL 13137 / CBS 260.88 / M93)</name>
    <dbReference type="NCBI Taxonomy" id="1509407"/>
    <lineage>
        <taxon>Eukaryota</taxon>
        <taxon>Fungi</taxon>
        <taxon>Dikarya</taxon>
        <taxon>Ascomycota</taxon>
        <taxon>Pezizomycotina</taxon>
        <taxon>Eurotiomycetes</taxon>
        <taxon>Eurotiomycetidae</taxon>
        <taxon>Eurotiales</taxon>
        <taxon>Aspergillaceae</taxon>
        <taxon>Aspergillus</taxon>
        <taxon>Aspergillus subgen. Circumdati</taxon>
    </lineage>
</organism>
<protein>
    <submittedName>
        <fullName evidence="2">Uncharacterized protein</fullName>
    </submittedName>
</protein>
<dbReference type="Proteomes" id="UP000037505">
    <property type="component" value="Unassembled WGS sequence"/>
</dbReference>
<accession>A0A0L1JHT2</accession>